<dbReference type="EMBL" id="JAKWFO010000001">
    <property type="protein sequence ID" value="KAI9639261.1"/>
    <property type="molecule type" value="Genomic_DNA"/>
</dbReference>
<dbReference type="AlphaFoldDB" id="A0AA38HF35"/>
<dbReference type="GeneID" id="77729859"/>
<keyword evidence="3" id="KW-0862">Zinc</keyword>
<organism evidence="6 7">
    <name type="scientific">Dioszegia hungarica</name>
    <dbReference type="NCBI Taxonomy" id="4972"/>
    <lineage>
        <taxon>Eukaryota</taxon>
        <taxon>Fungi</taxon>
        <taxon>Dikarya</taxon>
        <taxon>Basidiomycota</taxon>
        <taxon>Agaricomycotina</taxon>
        <taxon>Tremellomycetes</taxon>
        <taxon>Tremellales</taxon>
        <taxon>Bulleribasidiaceae</taxon>
        <taxon>Dioszegia</taxon>
    </lineage>
</organism>
<dbReference type="GO" id="GO:0008270">
    <property type="term" value="F:zinc ion binding"/>
    <property type="evidence" value="ECO:0007669"/>
    <property type="project" value="UniProtKB-KW"/>
</dbReference>
<dbReference type="RefSeq" id="XP_052949038.1">
    <property type="nucleotide sequence ID" value="XM_053090654.1"/>
</dbReference>
<evidence type="ECO:0000256" key="2">
    <source>
        <dbReference type="ARBA" id="ARBA00022771"/>
    </source>
</evidence>
<dbReference type="SUPFAM" id="SSF144232">
    <property type="entry name" value="HIT/MYND zinc finger-like"/>
    <property type="match status" value="1"/>
</dbReference>
<keyword evidence="1" id="KW-0479">Metal-binding</keyword>
<dbReference type="InterPro" id="IPR002893">
    <property type="entry name" value="Znf_MYND"/>
</dbReference>
<name>A0AA38HF35_9TREE</name>
<dbReference type="PROSITE" id="PS50865">
    <property type="entry name" value="ZF_MYND_2"/>
    <property type="match status" value="1"/>
</dbReference>
<keyword evidence="2 4" id="KW-0863">Zinc-finger</keyword>
<evidence type="ECO:0000256" key="3">
    <source>
        <dbReference type="ARBA" id="ARBA00022833"/>
    </source>
</evidence>
<feature type="domain" description="MYND-type" evidence="5">
    <location>
        <begin position="15"/>
        <end position="57"/>
    </location>
</feature>
<dbReference type="Gene3D" id="1.10.220.160">
    <property type="match status" value="1"/>
</dbReference>
<accession>A0AA38HF35</accession>
<dbReference type="PROSITE" id="PS01360">
    <property type="entry name" value="ZF_MYND_1"/>
    <property type="match status" value="1"/>
</dbReference>
<dbReference type="Proteomes" id="UP001164286">
    <property type="component" value="Unassembled WGS sequence"/>
</dbReference>
<evidence type="ECO:0000259" key="5">
    <source>
        <dbReference type="PROSITE" id="PS50865"/>
    </source>
</evidence>
<evidence type="ECO:0000313" key="7">
    <source>
        <dbReference type="Proteomes" id="UP001164286"/>
    </source>
</evidence>
<protein>
    <recommendedName>
        <fullName evidence="5">MYND-type domain-containing protein</fullName>
    </recommendedName>
</protein>
<evidence type="ECO:0000256" key="4">
    <source>
        <dbReference type="PROSITE-ProRule" id="PRU00134"/>
    </source>
</evidence>
<evidence type="ECO:0000256" key="1">
    <source>
        <dbReference type="ARBA" id="ARBA00022723"/>
    </source>
</evidence>
<dbReference type="Gene3D" id="6.10.140.2220">
    <property type="match status" value="1"/>
</dbReference>
<keyword evidence="7" id="KW-1185">Reference proteome</keyword>
<gene>
    <name evidence="6" type="ORF">MKK02DRAFT_39558</name>
</gene>
<sequence>MSVATPIATTATSACAACFTLQADLEVPLKRCGQCKAVLYCSRDCQVGAWPAHKAECKALRTGAAQPAPPPPKASNLLGDLLEKQSRDTPPNAHLSSLPQADAIRQLIDAYRLRVEDEYSFNGEACGLYGGEDPNPGFMDYLHMAEERKILPDWWSKKKRRQVVAVANDTQGNSCIHHAVEKSDISEAYGDGMMPMVLRNLATRIYGEPVNSFANFGW</sequence>
<reference evidence="6" key="1">
    <citation type="journal article" date="2022" name="G3 (Bethesda)">
        <title>High quality genome of the basidiomycete yeast Dioszegia hungarica PDD-24b-2 isolated from cloud water.</title>
        <authorList>
            <person name="Jarrige D."/>
            <person name="Haridas S."/>
            <person name="Bleykasten-Grosshans C."/>
            <person name="Joly M."/>
            <person name="Nadalig T."/>
            <person name="Sancelme M."/>
            <person name="Vuilleumier S."/>
            <person name="Grigoriev I.V."/>
            <person name="Amato P."/>
            <person name="Bringel F."/>
        </authorList>
    </citation>
    <scope>NUCLEOTIDE SEQUENCE</scope>
    <source>
        <strain evidence="6">PDD-24b-2</strain>
    </source>
</reference>
<evidence type="ECO:0000313" key="6">
    <source>
        <dbReference type="EMBL" id="KAI9639261.1"/>
    </source>
</evidence>
<comment type="caution">
    <text evidence="6">The sequence shown here is derived from an EMBL/GenBank/DDBJ whole genome shotgun (WGS) entry which is preliminary data.</text>
</comment>
<dbReference type="Pfam" id="PF01753">
    <property type="entry name" value="zf-MYND"/>
    <property type="match status" value="1"/>
</dbReference>
<proteinExistence type="predicted"/>